<dbReference type="GO" id="GO:0005886">
    <property type="term" value="C:plasma membrane"/>
    <property type="evidence" value="ECO:0007669"/>
    <property type="project" value="UniProtKB-SubCell"/>
</dbReference>
<evidence type="ECO:0000256" key="4">
    <source>
        <dbReference type="ARBA" id="ARBA00022989"/>
    </source>
</evidence>
<organism evidence="9">
    <name type="scientific">Streptomyces haneummycinicus</name>
    <dbReference type="NCBI Taxonomy" id="3074435"/>
    <lineage>
        <taxon>Bacteria</taxon>
        <taxon>Bacillati</taxon>
        <taxon>Actinomycetota</taxon>
        <taxon>Actinomycetes</taxon>
        <taxon>Kitasatosporales</taxon>
        <taxon>Streptomycetaceae</taxon>
        <taxon>Streptomyces</taxon>
    </lineage>
</organism>
<keyword evidence="2" id="KW-1003">Cell membrane</keyword>
<feature type="transmembrane region" description="Helical" evidence="7">
    <location>
        <begin position="168"/>
        <end position="190"/>
    </location>
</feature>
<sequence length="377" mass="39280">MSKSASAWVAPEQMAALHPTSAQMLYRFTDSSTEDQLSASLARATTGLAKDSLTGAQTYLTLKQAFSALADSYLPFMTLFGILGLLVSTLLVGNVVSGAVVSGYRHIGVLKALGFTPNQVAAVYLTMLSVPALVGCVVGTLAGNALAGPLLKVAFTGIDVGRASVGDISPWASVACLVGMPALVLLAALVPTLRAHRLPAARAISAGGAPRTGRGLRVQRMLGATRLPRPVSLGLGQPFARPSRTLLTMAAIVLGVTTVTLSTGLTSTMVAYGKVGRADGGARVHVTTGGRATTGPRPGSVTRRSRNGCGLCRVRRGTGPRAVPGEHDRADPARLRRLLPWRRFPVRPHRRQGPGAVRGGRDRGRAGLPDPARPEDR</sequence>
<comment type="subcellular location">
    <subcellularLocation>
        <location evidence="1">Cell membrane</location>
        <topology evidence="1">Multi-pass membrane protein</topology>
    </subcellularLocation>
</comment>
<gene>
    <name evidence="9" type="ORF">SHKM778_47780</name>
</gene>
<proteinExistence type="predicted"/>
<feature type="region of interest" description="Disordered" evidence="6">
    <location>
        <begin position="344"/>
        <end position="377"/>
    </location>
</feature>
<dbReference type="EMBL" id="AP035768">
    <property type="protein sequence ID" value="BFO18390.1"/>
    <property type="molecule type" value="Genomic_DNA"/>
</dbReference>
<evidence type="ECO:0000256" key="3">
    <source>
        <dbReference type="ARBA" id="ARBA00022692"/>
    </source>
</evidence>
<keyword evidence="3 7" id="KW-0812">Transmembrane</keyword>
<feature type="transmembrane region" description="Helical" evidence="7">
    <location>
        <begin position="246"/>
        <end position="265"/>
    </location>
</feature>
<feature type="domain" description="ABC3 transporter permease C-terminal" evidence="8">
    <location>
        <begin position="79"/>
        <end position="198"/>
    </location>
</feature>
<dbReference type="AlphaFoldDB" id="A0AAT9HLR3"/>
<keyword evidence="4 7" id="KW-1133">Transmembrane helix</keyword>
<evidence type="ECO:0000256" key="7">
    <source>
        <dbReference type="SAM" id="Phobius"/>
    </source>
</evidence>
<feature type="region of interest" description="Disordered" evidence="6">
    <location>
        <begin position="286"/>
        <end position="307"/>
    </location>
</feature>
<keyword evidence="5 7" id="KW-0472">Membrane</keyword>
<reference evidence="9" key="1">
    <citation type="submission" date="2024-06" db="EMBL/GenBank/DDBJ databases">
        <authorList>
            <consortium name="consrtm"/>
            <person name="Uemura M."/>
            <person name="Terahara T."/>
        </authorList>
    </citation>
    <scope>NUCLEOTIDE SEQUENCE</scope>
    <source>
        <strain evidence="9">KM77-8</strain>
    </source>
</reference>
<reference evidence="9" key="2">
    <citation type="submission" date="2024-07" db="EMBL/GenBank/DDBJ databases">
        <title>Streptomyces haneummycinica sp. nov., a new antibiotic-producing actinobacterium isolated from marine sediment.</title>
        <authorList>
            <person name="Uemura M."/>
            <person name="Hamada M."/>
            <person name="Hirano S."/>
            <person name="Kobayashi K."/>
            <person name="Ohshiro T."/>
            <person name="Kobayashi T."/>
            <person name="Terahara T."/>
        </authorList>
    </citation>
    <scope>NUCLEOTIDE SEQUENCE</scope>
    <source>
        <strain evidence="9">KM77-8</strain>
    </source>
</reference>
<evidence type="ECO:0000256" key="6">
    <source>
        <dbReference type="SAM" id="MobiDB-lite"/>
    </source>
</evidence>
<dbReference type="Pfam" id="PF02687">
    <property type="entry name" value="FtsX"/>
    <property type="match status" value="1"/>
</dbReference>
<feature type="transmembrane region" description="Helical" evidence="7">
    <location>
        <begin position="122"/>
        <end position="148"/>
    </location>
</feature>
<dbReference type="InterPro" id="IPR003838">
    <property type="entry name" value="ABC3_permease_C"/>
</dbReference>
<evidence type="ECO:0000256" key="5">
    <source>
        <dbReference type="ARBA" id="ARBA00023136"/>
    </source>
</evidence>
<evidence type="ECO:0000313" key="9">
    <source>
        <dbReference type="EMBL" id="BFO18390.1"/>
    </source>
</evidence>
<name>A0AAT9HLR3_9ACTN</name>
<accession>A0AAT9HLR3</accession>
<evidence type="ECO:0000256" key="2">
    <source>
        <dbReference type="ARBA" id="ARBA00022475"/>
    </source>
</evidence>
<dbReference type="InterPro" id="IPR038766">
    <property type="entry name" value="Membrane_comp_ABC_pdt"/>
</dbReference>
<dbReference type="PANTHER" id="PTHR30287">
    <property type="entry name" value="MEMBRANE COMPONENT OF PREDICTED ABC SUPERFAMILY METABOLITE UPTAKE TRANSPORTER"/>
    <property type="match status" value="1"/>
</dbReference>
<feature type="transmembrane region" description="Helical" evidence="7">
    <location>
        <begin position="76"/>
        <end position="101"/>
    </location>
</feature>
<feature type="compositionally biased region" description="Low complexity" evidence="6">
    <location>
        <begin position="287"/>
        <end position="299"/>
    </location>
</feature>
<dbReference type="PANTHER" id="PTHR30287:SF1">
    <property type="entry name" value="INNER MEMBRANE PROTEIN"/>
    <property type="match status" value="1"/>
</dbReference>
<evidence type="ECO:0000256" key="1">
    <source>
        <dbReference type="ARBA" id="ARBA00004651"/>
    </source>
</evidence>
<protein>
    <recommendedName>
        <fullName evidence="8">ABC3 transporter permease C-terminal domain-containing protein</fullName>
    </recommendedName>
</protein>
<evidence type="ECO:0000259" key="8">
    <source>
        <dbReference type="Pfam" id="PF02687"/>
    </source>
</evidence>